<dbReference type="Pfam" id="PF14305">
    <property type="entry name" value="ATPgrasp_TupA"/>
    <property type="match status" value="1"/>
</dbReference>
<feature type="transmembrane region" description="Helical" evidence="5">
    <location>
        <begin position="115"/>
        <end position="133"/>
    </location>
</feature>
<dbReference type="GO" id="GO:0016874">
    <property type="term" value="F:ligase activity"/>
    <property type="evidence" value="ECO:0007669"/>
    <property type="project" value="UniProtKB-KW"/>
</dbReference>
<dbReference type="eggNOG" id="COG3307">
    <property type="taxonomic scope" value="Bacteria"/>
</dbReference>
<feature type="transmembrane region" description="Helical" evidence="5">
    <location>
        <begin position="85"/>
        <end position="108"/>
    </location>
</feature>
<dbReference type="AlphaFoldDB" id="G8QVT1"/>
<keyword evidence="2 5" id="KW-0812">Transmembrane</keyword>
<dbReference type="InterPro" id="IPR007016">
    <property type="entry name" value="O-antigen_ligase-rel_domated"/>
</dbReference>
<proteinExistence type="predicted"/>
<evidence type="ECO:0000256" key="4">
    <source>
        <dbReference type="ARBA" id="ARBA00023136"/>
    </source>
</evidence>
<gene>
    <name evidence="7" type="ordered locus">SpiGrapes_1566</name>
</gene>
<evidence type="ECO:0000256" key="3">
    <source>
        <dbReference type="ARBA" id="ARBA00022989"/>
    </source>
</evidence>
<protein>
    <submittedName>
        <fullName evidence="7">Lipid A core-O-antigen ligase-like enyme</fullName>
    </submittedName>
</protein>
<feature type="transmembrane region" description="Helical" evidence="5">
    <location>
        <begin position="153"/>
        <end position="172"/>
    </location>
</feature>
<sequence>MNSIYNHKVFDTFCDISLLVFLSILMAFGLNNHKVFLPVEILFILVFGIRFLVLKSKLTTFAFWSLGFIALSFCSLLYATSSSLALDGAISILQVMIFANLLIAYILESERNYRFFLNCLFFATFVVVVRLVIKTPFQDFVTRRLGETIAINANTVGYLFSMTGLVALYRFLDAKKWYFGIIFIAFSFLSLFSGSGKMIAILIIGSVLLFFLTRKNLQRSFLSFGIVAFLIISVLYLSMKWEPLYRICGRQIETFFVYPTEGQSGSSTSIRMEMMVRGWEMFKEKPFFGWGYGAFTNVGGFSVYAHNNYIELLVSLGIVGTLWYYLLPLLLLAKGLKMFFMRRMQNGTILSVTLLLVMLVDNLGRVTFNEELPTILLALCYVGVARRDANSGKSLEHIFRKAKEWVSSPRLLVLHMLKWKVARLLSDKTFVTIKYRMSLKKKLDLKNPKTYNEKLQWLKLYDRKEMYTKLVDKYEVREHIANTIGSEYLIPLIGVYDKVDDIDFDSLPDAFVLKPTQTSGDVIICRDKAKLNRDAAIGEMHAWMGKNYYWYDREWPYKDVKPRIVCEQLIETSDGNPPRDYKIFCFDGIPKFAFVASDRGKTTKFDYFDVDWNRIPLIQHYPNSTYDIPKPQQWEKMLSLARVLSAGMPHVRVDFYIDANDTILFGELTFFHFSGFVEFEPEQYDLLLGSWLALPERMTNK</sequence>
<dbReference type="KEGG" id="sgp:SpiGrapes_1566"/>
<evidence type="ECO:0000313" key="8">
    <source>
        <dbReference type="Proteomes" id="UP000005632"/>
    </source>
</evidence>
<evidence type="ECO:0000256" key="2">
    <source>
        <dbReference type="ARBA" id="ARBA00022692"/>
    </source>
</evidence>
<keyword evidence="8" id="KW-1185">Reference proteome</keyword>
<keyword evidence="7" id="KW-0436">Ligase</keyword>
<dbReference type="HOGENOM" id="CLU_393234_0_0_12"/>
<evidence type="ECO:0000256" key="1">
    <source>
        <dbReference type="ARBA" id="ARBA00004141"/>
    </source>
</evidence>
<feature type="transmembrane region" description="Helical" evidence="5">
    <location>
        <begin position="312"/>
        <end position="332"/>
    </location>
</feature>
<feature type="transmembrane region" description="Helical" evidence="5">
    <location>
        <begin position="12"/>
        <end position="30"/>
    </location>
</feature>
<dbReference type="Pfam" id="PF04932">
    <property type="entry name" value="Wzy_C"/>
    <property type="match status" value="1"/>
</dbReference>
<evidence type="ECO:0000256" key="5">
    <source>
        <dbReference type="SAM" id="Phobius"/>
    </source>
</evidence>
<evidence type="ECO:0000259" key="6">
    <source>
        <dbReference type="Pfam" id="PF04932"/>
    </source>
</evidence>
<feature type="transmembrane region" description="Helical" evidence="5">
    <location>
        <begin position="287"/>
        <end position="306"/>
    </location>
</feature>
<feature type="domain" description="O-antigen ligase-related" evidence="6">
    <location>
        <begin position="183"/>
        <end position="324"/>
    </location>
</feature>
<name>G8QVT1_SPHPG</name>
<dbReference type="EMBL" id="CP003155">
    <property type="protein sequence ID" value="AEV29373.1"/>
    <property type="molecule type" value="Genomic_DNA"/>
</dbReference>
<dbReference type="InterPro" id="IPR029465">
    <property type="entry name" value="ATPgrasp_TupA"/>
</dbReference>
<feature type="transmembrane region" description="Helical" evidence="5">
    <location>
        <begin position="179"/>
        <end position="212"/>
    </location>
</feature>
<reference evidence="7 8" key="1">
    <citation type="submission" date="2011-11" db="EMBL/GenBank/DDBJ databases">
        <title>Complete sequence of Spirochaeta sp. grapes.</title>
        <authorList>
            <consortium name="US DOE Joint Genome Institute"/>
            <person name="Lucas S."/>
            <person name="Han J."/>
            <person name="Lapidus A."/>
            <person name="Cheng J.-F."/>
            <person name="Goodwin L."/>
            <person name="Pitluck S."/>
            <person name="Peters L."/>
            <person name="Ovchinnikova G."/>
            <person name="Munk A.C."/>
            <person name="Detter J.C."/>
            <person name="Han C."/>
            <person name="Tapia R."/>
            <person name="Land M."/>
            <person name="Hauser L."/>
            <person name="Kyrpides N."/>
            <person name="Ivanova N."/>
            <person name="Pagani I."/>
            <person name="Ritalahtilisa K."/>
            <person name="Loeffler F."/>
            <person name="Woyke T."/>
        </authorList>
    </citation>
    <scope>NUCLEOTIDE SEQUENCE [LARGE SCALE GENOMIC DNA]</scope>
    <source>
        <strain evidence="8">ATCC BAA-1885 / DSM 22778 / Grapes</strain>
    </source>
</reference>
<dbReference type="STRING" id="158190.SpiGrapes_1566"/>
<accession>G8QVT1</accession>
<evidence type="ECO:0000313" key="7">
    <source>
        <dbReference type="EMBL" id="AEV29373.1"/>
    </source>
</evidence>
<keyword evidence="4 5" id="KW-0472">Membrane</keyword>
<keyword evidence="3 5" id="KW-1133">Transmembrane helix</keyword>
<feature type="transmembrane region" description="Helical" evidence="5">
    <location>
        <begin position="218"/>
        <end position="237"/>
    </location>
</feature>
<dbReference type="PANTHER" id="PTHR37422:SF13">
    <property type="entry name" value="LIPOPOLYSACCHARIDE BIOSYNTHESIS PROTEIN PA4999-RELATED"/>
    <property type="match status" value="1"/>
</dbReference>
<dbReference type="InterPro" id="IPR051533">
    <property type="entry name" value="WaaL-like"/>
</dbReference>
<organism evidence="7 8">
    <name type="scientific">Sphaerochaeta pleomorpha (strain ATCC BAA-1885 / DSM 22778 / Grapes)</name>
    <dbReference type="NCBI Taxonomy" id="158190"/>
    <lineage>
        <taxon>Bacteria</taxon>
        <taxon>Pseudomonadati</taxon>
        <taxon>Spirochaetota</taxon>
        <taxon>Spirochaetia</taxon>
        <taxon>Spirochaetales</taxon>
        <taxon>Sphaerochaetaceae</taxon>
        <taxon>Sphaerochaeta</taxon>
    </lineage>
</organism>
<feature type="transmembrane region" description="Helical" evidence="5">
    <location>
        <begin position="61"/>
        <end position="79"/>
    </location>
</feature>
<dbReference type="PANTHER" id="PTHR37422">
    <property type="entry name" value="TEICHURONIC ACID BIOSYNTHESIS PROTEIN TUAE"/>
    <property type="match status" value="1"/>
</dbReference>
<feature type="transmembrane region" description="Helical" evidence="5">
    <location>
        <begin position="36"/>
        <end position="54"/>
    </location>
</feature>
<dbReference type="GO" id="GO:0016020">
    <property type="term" value="C:membrane"/>
    <property type="evidence" value="ECO:0007669"/>
    <property type="project" value="UniProtKB-SubCell"/>
</dbReference>
<dbReference type="Proteomes" id="UP000005632">
    <property type="component" value="Chromosome"/>
</dbReference>
<comment type="subcellular location">
    <subcellularLocation>
        <location evidence="1">Membrane</location>
        <topology evidence="1">Multi-pass membrane protein</topology>
    </subcellularLocation>
</comment>